<feature type="compositionally biased region" description="Basic and acidic residues" evidence="1">
    <location>
        <begin position="512"/>
        <end position="528"/>
    </location>
</feature>
<feature type="compositionally biased region" description="Basic and acidic residues" evidence="1">
    <location>
        <begin position="51"/>
        <end position="78"/>
    </location>
</feature>
<feature type="compositionally biased region" description="Polar residues" evidence="1">
    <location>
        <begin position="547"/>
        <end position="566"/>
    </location>
</feature>
<reference evidence="2" key="1">
    <citation type="submission" date="2020-01" db="EMBL/GenBank/DDBJ databases">
        <authorList>
            <consortium name="DOE Joint Genome Institute"/>
            <person name="Haridas S."/>
            <person name="Albert R."/>
            <person name="Binder M."/>
            <person name="Bloem J."/>
            <person name="Labutti K."/>
            <person name="Salamov A."/>
            <person name="Andreopoulos B."/>
            <person name="Baker S.E."/>
            <person name="Barry K."/>
            <person name="Bills G."/>
            <person name="Bluhm B.H."/>
            <person name="Cannon C."/>
            <person name="Castanera R."/>
            <person name="Culley D.E."/>
            <person name="Daum C."/>
            <person name="Ezra D."/>
            <person name="Gonzalez J.B."/>
            <person name="Henrissat B."/>
            <person name="Kuo A."/>
            <person name="Liang C."/>
            <person name="Lipzen A."/>
            <person name="Lutzoni F."/>
            <person name="Magnuson J."/>
            <person name="Mondo S."/>
            <person name="Nolan M."/>
            <person name="Ohm R."/>
            <person name="Pangilinan J."/>
            <person name="Park H.-J."/>
            <person name="Ramirez L."/>
            <person name="Alfaro M."/>
            <person name="Sun H."/>
            <person name="Tritt A."/>
            <person name="Yoshinaga Y."/>
            <person name="Zwiers L.-H."/>
            <person name="Turgeon B.G."/>
            <person name="Goodwin S.B."/>
            <person name="Spatafora J.W."/>
            <person name="Crous P.W."/>
            <person name="Grigoriev I.V."/>
        </authorList>
    </citation>
    <scope>NUCLEOTIDE SEQUENCE</scope>
    <source>
        <strain evidence="2">CBS 394.84</strain>
    </source>
</reference>
<feature type="compositionally biased region" description="Basic residues" evidence="1">
    <location>
        <begin position="939"/>
        <end position="950"/>
    </location>
</feature>
<evidence type="ECO:0000313" key="2">
    <source>
        <dbReference type="EMBL" id="KAF1851925.1"/>
    </source>
</evidence>
<feature type="region of interest" description="Disordered" evidence="1">
    <location>
        <begin position="627"/>
        <end position="690"/>
    </location>
</feature>
<feature type="compositionally biased region" description="Acidic residues" evidence="1">
    <location>
        <begin position="12"/>
        <end position="21"/>
    </location>
</feature>
<dbReference type="Pfam" id="PF09462">
    <property type="entry name" value="Mus7"/>
    <property type="match status" value="1"/>
</dbReference>
<feature type="region of interest" description="Disordered" evidence="1">
    <location>
        <begin position="756"/>
        <end position="852"/>
    </location>
</feature>
<dbReference type="OrthoDB" id="2386201at2759"/>
<dbReference type="GO" id="GO:0000724">
    <property type="term" value="P:double-strand break repair via homologous recombination"/>
    <property type="evidence" value="ECO:0007669"/>
    <property type="project" value="TreeGrafter"/>
</dbReference>
<feature type="region of interest" description="Disordered" evidence="1">
    <location>
        <begin position="921"/>
        <end position="950"/>
    </location>
</feature>
<feature type="region of interest" description="Disordered" evidence="1">
    <location>
        <begin position="1"/>
        <end position="143"/>
    </location>
</feature>
<feature type="compositionally biased region" description="Polar residues" evidence="1">
    <location>
        <begin position="756"/>
        <end position="766"/>
    </location>
</feature>
<dbReference type="EMBL" id="ML976614">
    <property type="protein sequence ID" value="KAF1851925.1"/>
    <property type="molecule type" value="Genomic_DNA"/>
</dbReference>
<dbReference type="GO" id="GO:0005634">
    <property type="term" value="C:nucleus"/>
    <property type="evidence" value="ECO:0007669"/>
    <property type="project" value="InterPro"/>
</dbReference>
<dbReference type="Proteomes" id="UP000800039">
    <property type="component" value="Unassembled WGS sequence"/>
</dbReference>
<feature type="region of interest" description="Disordered" evidence="1">
    <location>
        <begin position="512"/>
        <end position="581"/>
    </location>
</feature>
<dbReference type="GeneID" id="63849940"/>
<dbReference type="InterPro" id="IPR019021">
    <property type="entry name" value="Mms22"/>
</dbReference>
<dbReference type="PANTHER" id="PTHR28122:SF1">
    <property type="entry name" value="E3 UBIQUITIN-PROTEIN LIGASE SUBSTRATE RECEPTOR MMS22"/>
    <property type="match status" value="1"/>
</dbReference>
<accession>A0A9P4GUC2</accession>
<feature type="compositionally biased region" description="Low complexity" evidence="1">
    <location>
        <begin position="817"/>
        <end position="833"/>
    </location>
</feature>
<feature type="compositionally biased region" description="Low complexity" evidence="1">
    <location>
        <begin position="472"/>
        <end position="484"/>
    </location>
</feature>
<feature type="compositionally biased region" description="Low complexity" evidence="1">
    <location>
        <begin position="209"/>
        <end position="219"/>
    </location>
</feature>
<feature type="compositionally biased region" description="Basic and acidic residues" evidence="1">
    <location>
        <begin position="787"/>
        <end position="798"/>
    </location>
</feature>
<dbReference type="RefSeq" id="XP_040794488.1">
    <property type="nucleotide sequence ID" value="XM_040932689.1"/>
</dbReference>
<feature type="compositionally biased region" description="Basic and acidic residues" evidence="1">
    <location>
        <begin position="284"/>
        <end position="306"/>
    </location>
</feature>
<dbReference type="GO" id="GO:0031297">
    <property type="term" value="P:replication fork processing"/>
    <property type="evidence" value="ECO:0007669"/>
    <property type="project" value="InterPro"/>
</dbReference>
<feature type="region of interest" description="Disordered" evidence="1">
    <location>
        <begin position="391"/>
        <end position="496"/>
    </location>
</feature>
<dbReference type="GO" id="GO:0035361">
    <property type="term" value="C:Cul8-RING ubiquitin ligase complex"/>
    <property type="evidence" value="ECO:0007669"/>
    <property type="project" value="TreeGrafter"/>
</dbReference>
<feature type="region of interest" description="Disordered" evidence="1">
    <location>
        <begin position="1659"/>
        <end position="1691"/>
    </location>
</feature>
<comment type="caution">
    <text evidence="2">The sequence shown here is derived from an EMBL/GenBank/DDBJ whole genome shotgun (WGS) entry which is preliminary data.</text>
</comment>
<feature type="compositionally biased region" description="Basic residues" evidence="1">
    <location>
        <begin position="671"/>
        <end position="683"/>
    </location>
</feature>
<name>A0A9P4GUC2_9PLEO</name>
<evidence type="ECO:0000313" key="3">
    <source>
        <dbReference type="Proteomes" id="UP000800039"/>
    </source>
</evidence>
<feature type="region of interest" description="Disordered" evidence="1">
    <location>
        <begin position="277"/>
        <end position="322"/>
    </location>
</feature>
<keyword evidence="3" id="KW-1185">Reference proteome</keyword>
<dbReference type="PANTHER" id="PTHR28122">
    <property type="entry name" value="E3 UBIQUITIN-PROTEIN LIGASE SUBSTRATE RECEPTOR MMS22"/>
    <property type="match status" value="1"/>
</dbReference>
<feature type="compositionally biased region" description="Low complexity" evidence="1">
    <location>
        <begin position="420"/>
        <end position="437"/>
    </location>
</feature>
<sequence>MSRWRQKGFVLDSDEEEEDSLESQGPRQDGVLNGRVERVDDGAGWEGGCKNVEDEAQDRSRIDGCRGETPEDAAKQEDQEIISTPPTKRIPPKRPTPSPFTPAPTHDTGREPTESPDPLQSSPLPKTQRNRLPPSSQLFKLPIFQQGSPLLDSQRDDNVAISSQILGSSTLPPRPLMTSTVGKTTNASMILGEFGIAPLSDDSGDESLSDPPSDMESPPDAFITPHRRTAVQVVIPSSTALQRQIAEQEMRRDFRQRKPIQLHPYALESELYRREVQSRGLKPVPRDKSSQRQSRHDLETQEKEFDPNMSPSSSPAEPEIAVSTPVIQKLRKDTRKGSSACHPPSDPVRRVASTQLHLPNAAKRRKLNFPLTQVTTMPTNIFGDDALQRDIWSIPPNSPPYSSSPPLNGNGSARRLGKHVVTTPVPNLPTPSTSSVVEEPQPLPESDSEPIPHGVQRSGGELRRPTRTVTIEDSPSAADSSSEPEQSDKELRKVGRKIKGVLPASWLRFDRKAQERRKTQERERERARLNAAYSPEPTGPQRGIAQRVTQRTAHSRRASASGTPSNDFILISDGPDDEPSVSTLRPVLNMQDSIEDAFVVAEMLDSRYADDDMSDMEDDRLTLATLGGAGSKRKKQTKLTDAFAKSKRVKSSDGIARDVGNGKRSYSGPSGRRKHNSSRHARRTPPPALSIVDVDLSHSKRSSNVPLFLRIAKRQAFRRSDLARQNPNDKQIRLHNACDTEDANLTLQQWRQGTLKPTANAGMQQRSAKRSPLVDKVNNQQRTQRRLTTEADSSKGFDARSGSGTEISRPGRRRDLPPGLHIFQRSSTQTMRSSQRRKKTATSGAAPEYSARRSGLLAFRTAQLEGDEKDFGRGHKKIAFEKGLHRVDQQFGVPLPHDQSHNNPVLARFLADKDAVLPPLPSAQDIGERPVENPTKLAHPTRRRLSRKTRAHRVDVDAREYRQPSEPAIQEILKAVAVQNIEAKSEMDMPVLQGLGPYGTRYPITFDVHSLVSETYFHCSTFIGSEDFRRALCIGTSDSRDLDEPAGYCAITHDTQSIRCGPWNDETFSGIQNLMQEIWAPLEDQPKDTRMGSTPREEVLVHSASFIRSLTTYVSSHLSFLDSIDRTDFVSKTFQLVQTLFDRLILAYSTMGEQGLSSSALRNSVRAMSYLMVFSVQIHRIAQHQNIEKSRQTEVSNVVKSISKILVGHLVRHGAAELSGFLENNERHAVRVNGVQETDVIAESIVICMHILENIALPGWGFWDIVSQELSLPVAKATHIQTFESTWATVFTFLPFIEVDISGIPNKDGRSSFKGDNWSWIRDLLKRLFQLYPGTYRDHNTSLNEYVRANLARCHRLISHWHWKRPEQMLNTVFDYFGKNGLRPLRREASTGSVSFLENLATEQNLTLEPNENSFHVALKSLALGLRGMRDVYEEKKIRSFVFRTIPNHGRTYPNDQPLDEESLTALRNHHDLLSTLYWAAPPPCRPKLDHVRHLVNHQNSHREACRLNVRAWANLTTFQLSTEEPPTSAQPFALWHKDIMLQTLRQYRLAKSEADDFLKSGVLDGTTDVSAIMVRQTMQKNQEQVIATLRDCIAGMRKAIQHAKNQMTLETFLRDSEVVHLLELPHLEDQRLVSVIRDTLLLLQEYTTCQKLLTNKDVSQQTSEESQDYGEFPDPDELEDISQSPSGDATKPSRLDFVQASLWHLLSNAFGAESSPDENLLMDCVDTWVRIAKGQITSGLRCWSYYIDSFSHVSWQQLRQTEQTRKFGPYFMAALIECDATAYEEHRHEFISAMVLCLVDRESMLRFQDRLLHAIVRTDHGHPLLKNLPFFCDQQNGEWDITAETIRSRRLALISSILSNMRDDVQTTSLTEHARAAEVKRLYAALLKDFMMSMKHNYQQLRQGNTVTGAYVEFVQKIVQFLKQYTGDICPVLPFFTDSVAFPLPAADPTYVVGRLCGYAPKVSDAGTAKQLSVFIQTVAQQAAADNQQLYLVNQLTTALCADEAPPADRAALRSVLLKGIFPAYLEEAFSSSTAFVIARPILQSLPSVFDTMVFDLRITQPTSLSSVVESIAAITHAFIRGTEHLKHDPSSFQQPQVLSGLRLMLEVWLSQLPLLEYIWGRTMASTCASKPALVVYMEELSVFMAEMLHNMVPHSIPFYSGDSHALLSEKQHVELLAFCRRGLEEGLKANWSESRGAIWFGQGHTRREVVFDIGSVEEERAKLIAVIEEFHTALNGIYGNEQYRLKEREDLRNDFFV</sequence>
<organism evidence="2 3">
    <name type="scientific">Cucurbitaria berberidis CBS 394.84</name>
    <dbReference type="NCBI Taxonomy" id="1168544"/>
    <lineage>
        <taxon>Eukaryota</taxon>
        <taxon>Fungi</taxon>
        <taxon>Dikarya</taxon>
        <taxon>Ascomycota</taxon>
        <taxon>Pezizomycotina</taxon>
        <taxon>Dothideomycetes</taxon>
        <taxon>Pleosporomycetidae</taxon>
        <taxon>Pleosporales</taxon>
        <taxon>Pleosporineae</taxon>
        <taxon>Cucurbitariaceae</taxon>
        <taxon>Cucurbitaria</taxon>
    </lineage>
</organism>
<feature type="compositionally biased region" description="Polar residues" evidence="1">
    <location>
        <begin position="118"/>
        <end position="127"/>
    </location>
</feature>
<proteinExistence type="predicted"/>
<feature type="compositionally biased region" description="Acidic residues" evidence="1">
    <location>
        <begin position="1666"/>
        <end position="1681"/>
    </location>
</feature>
<evidence type="ECO:0000256" key="1">
    <source>
        <dbReference type="SAM" id="MobiDB-lite"/>
    </source>
</evidence>
<feature type="compositionally biased region" description="Pro residues" evidence="1">
    <location>
        <begin position="93"/>
        <end position="102"/>
    </location>
</feature>
<feature type="region of interest" description="Disordered" evidence="1">
    <location>
        <begin position="197"/>
        <end position="219"/>
    </location>
</feature>
<protein>
    <recommendedName>
        <fullName evidence="4">Mus7/MMS22 family-domain-containing protein</fullName>
    </recommendedName>
</protein>
<gene>
    <name evidence="2" type="ORF">K460DRAFT_362697</name>
</gene>
<evidence type="ECO:0008006" key="4">
    <source>
        <dbReference type="Google" id="ProtNLM"/>
    </source>
</evidence>